<feature type="transmembrane region" description="Helical" evidence="1">
    <location>
        <begin position="6"/>
        <end position="24"/>
    </location>
</feature>
<organism evidence="2 3">
    <name type="scientific">Paenibacillus alvei</name>
    <name type="common">Bacillus alvei</name>
    <dbReference type="NCBI Taxonomy" id="44250"/>
    <lineage>
        <taxon>Bacteria</taxon>
        <taxon>Bacillati</taxon>
        <taxon>Bacillota</taxon>
        <taxon>Bacilli</taxon>
        <taxon>Bacillales</taxon>
        <taxon>Paenibacillaceae</taxon>
        <taxon>Paenibacillus</taxon>
    </lineage>
</organism>
<evidence type="ECO:0000313" key="2">
    <source>
        <dbReference type="EMBL" id="MCY9761132.1"/>
    </source>
</evidence>
<dbReference type="Proteomes" id="UP001527181">
    <property type="component" value="Unassembled WGS sequence"/>
</dbReference>
<feature type="transmembrane region" description="Helical" evidence="1">
    <location>
        <begin position="54"/>
        <end position="74"/>
    </location>
</feature>
<sequence>MTVVLSIAFIIYSLFIAGSMIYRIRNKTFDTNVKEMAIAFACISILSLNLKIDIIIKAIALGVVFILFCYGSTIKKK</sequence>
<reference evidence="2 3" key="1">
    <citation type="submission" date="2022-05" db="EMBL/GenBank/DDBJ databases">
        <title>Genome Sequencing of Bee-Associated Microbes.</title>
        <authorList>
            <person name="Dunlap C."/>
        </authorList>
    </citation>
    <scope>NUCLEOTIDE SEQUENCE [LARGE SCALE GENOMIC DNA]</scope>
    <source>
        <strain evidence="2 3">NRRL B-04010</strain>
    </source>
</reference>
<protein>
    <submittedName>
        <fullName evidence="2">Uncharacterized protein</fullName>
    </submittedName>
</protein>
<evidence type="ECO:0000313" key="3">
    <source>
        <dbReference type="Proteomes" id="UP001527181"/>
    </source>
</evidence>
<dbReference type="EMBL" id="JAMDNP010000019">
    <property type="protein sequence ID" value="MCY9761132.1"/>
    <property type="molecule type" value="Genomic_DNA"/>
</dbReference>
<dbReference type="GeneID" id="94487712"/>
<keyword evidence="1" id="KW-0472">Membrane</keyword>
<proteinExistence type="predicted"/>
<keyword evidence="3" id="KW-1185">Reference proteome</keyword>
<evidence type="ECO:0000256" key="1">
    <source>
        <dbReference type="SAM" id="Phobius"/>
    </source>
</evidence>
<gene>
    <name evidence="2" type="ORF">M5X12_11160</name>
</gene>
<keyword evidence="1" id="KW-0812">Transmembrane</keyword>
<dbReference type="RefSeq" id="WP_262866391.1">
    <property type="nucleotide sequence ID" value="NZ_JAKOBS010000011.1"/>
</dbReference>
<name>A0ABT4GWP1_PAEAL</name>
<accession>A0ABT4GWP1</accession>
<comment type="caution">
    <text evidence="2">The sequence shown here is derived from an EMBL/GenBank/DDBJ whole genome shotgun (WGS) entry which is preliminary data.</text>
</comment>
<keyword evidence="1" id="KW-1133">Transmembrane helix</keyword>